<protein>
    <recommendedName>
        <fullName evidence="3">Proteasome-type protease</fullName>
    </recommendedName>
</protein>
<evidence type="ECO:0008006" key="3">
    <source>
        <dbReference type="Google" id="ProtNLM"/>
    </source>
</evidence>
<dbReference type="Proteomes" id="UP001500393">
    <property type="component" value="Unassembled WGS sequence"/>
</dbReference>
<accession>A0ABP4NLX2</accession>
<evidence type="ECO:0000313" key="1">
    <source>
        <dbReference type="EMBL" id="GAA1562469.1"/>
    </source>
</evidence>
<sequence>MTVAVGLVCSDGVLVASDSMATGEGVAAHSIKVRQFGRSPIIWTAAGSVFVMEEVTTVLEKEDLAGTPEAPKAAYTKPDLPAIRNSLHTPINTAMRKAYAKELYGPPSTDGQLRIMFRTDFLMLGHANDTSWFLEFAGDGQVNWHTDARFYAVGSGGPYATVAHALMSHYIGDGVTLEQGKLIAYRAIQTTIEVSPSGVGLPVQMAICDNSGARILEKPELDQIGFAVDGWKVLERETLTQSVAEKVLDAAQDLPVMDEEAPVQS</sequence>
<proteinExistence type="predicted"/>
<dbReference type="Gene3D" id="3.60.20.10">
    <property type="entry name" value="Glutamine Phosphoribosylpyrophosphate, subunit 1, domain 1"/>
    <property type="match status" value="1"/>
</dbReference>
<dbReference type="InterPro" id="IPR029055">
    <property type="entry name" value="Ntn_hydrolases_N"/>
</dbReference>
<dbReference type="SUPFAM" id="SSF56235">
    <property type="entry name" value="N-terminal nucleophile aminohydrolases (Ntn hydrolases)"/>
    <property type="match status" value="1"/>
</dbReference>
<dbReference type="RefSeq" id="WP_344211133.1">
    <property type="nucleotide sequence ID" value="NZ_BAAAOS010000011.1"/>
</dbReference>
<reference evidence="2" key="1">
    <citation type="journal article" date="2019" name="Int. J. Syst. Evol. Microbiol.">
        <title>The Global Catalogue of Microorganisms (GCM) 10K type strain sequencing project: providing services to taxonomists for standard genome sequencing and annotation.</title>
        <authorList>
            <consortium name="The Broad Institute Genomics Platform"/>
            <consortium name="The Broad Institute Genome Sequencing Center for Infectious Disease"/>
            <person name="Wu L."/>
            <person name="Ma J."/>
        </authorList>
    </citation>
    <scope>NUCLEOTIDE SEQUENCE [LARGE SCALE GENOMIC DNA]</scope>
    <source>
        <strain evidence="2">JCM 14969</strain>
    </source>
</reference>
<name>A0ABP4NLX2_9ACTN</name>
<organism evidence="1 2">
    <name type="scientific">Kribbella sancticallisti</name>
    <dbReference type="NCBI Taxonomy" id="460087"/>
    <lineage>
        <taxon>Bacteria</taxon>
        <taxon>Bacillati</taxon>
        <taxon>Actinomycetota</taxon>
        <taxon>Actinomycetes</taxon>
        <taxon>Propionibacteriales</taxon>
        <taxon>Kribbellaceae</taxon>
        <taxon>Kribbella</taxon>
    </lineage>
</organism>
<gene>
    <name evidence="1" type="ORF">GCM10009789_14570</name>
</gene>
<dbReference type="EMBL" id="BAAAOS010000011">
    <property type="protein sequence ID" value="GAA1562469.1"/>
    <property type="molecule type" value="Genomic_DNA"/>
</dbReference>
<comment type="caution">
    <text evidence="1">The sequence shown here is derived from an EMBL/GenBank/DDBJ whole genome shotgun (WGS) entry which is preliminary data.</text>
</comment>
<keyword evidence="2" id="KW-1185">Reference proteome</keyword>
<evidence type="ECO:0000313" key="2">
    <source>
        <dbReference type="Proteomes" id="UP001500393"/>
    </source>
</evidence>